<dbReference type="AlphaFoldDB" id="A0A4U1BTP2"/>
<evidence type="ECO:0000313" key="4">
    <source>
        <dbReference type="Proteomes" id="UP000308181"/>
    </source>
</evidence>
<feature type="chain" id="PRO_5020870129" evidence="1">
    <location>
        <begin position="24"/>
        <end position="226"/>
    </location>
</feature>
<dbReference type="RefSeq" id="WP_136827311.1">
    <property type="nucleotide sequence ID" value="NZ_SWBP01000006.1"/>
</dbReference>
<organism evidence="3 4">
    <name type="scientific">Pedobacter cryophilus</name>
    <dbReference type="NCBI Taxonomy" id="2571271"/>
    <lineage>
        <taxon>Bacteria</taxon>
        <taxon>Pseudomonadati</taxon>
        <taxon>Bacteroidota</taxon>
        <taxon>Sphingobacteriia</taxon>
        <taxon>Sphingobacteriales</taxon>
        <taxon>Sphingobacteriaceae</taxon>
        <taxon>Pedobacter</taxon>
    </lineage>
</organism>
<dbReference type="InterPro" id="IPR025524">
    <property type="entry name" value="DUF4412"/>
</dbReference>
<feature type="domain" description="DUF4412" evidence="2">
    <location>
        <begin position="73"/>
        <end position="159"/>
    </location>
</feature>
<proteinExistence type="predicted"/>
<dbReference type="Proteomes" id="UP000308181">
    <property type="component" value="Unassembled WGS sequence"/>
</dbReference>
<gene>
    <name evidence="3" type="ORF">FA046_14765</name>
</gene>
<evidence type="ECO:0000259" key="2">
    <source>
        <dbReference type="Pfam" id="PF14371"/>
    </source>
</evidence>
<reference evidence="3 4" key="1">
    <citation type="submission" date="2019-04" db="EMBL/GenBank/DDBJ databases">
        <title>Pedobacter sp. AR-3-17 sp. nov., isolated from Arctic soil.</title>
        <authorList>
            <person name="Dahal R.H."/>
            <person name="Kim D.-U."/>
        </authorList>
    </citation>
    <scope>NUCLEOTIDE SEQUENCE [LARGE SCALE GENOMIC DNA]</scope>
    <source>
        <strain evidence="3 4">AR-3-17</strain>
    </source>
</reference>
<comment type="caution">
    <text evidence="3">The sequence shown here is derived from an EMBL/GenBank/DDBJ whole genome shotgun (WGS) entry which is preliminary data.</text>
</comment>
<dbReference type="EMBL" id="SWBP01000006">
    <property type="protein sequence ID" value="TKB95935.1"/>
    <property type="molecule type" value="Genomic_DNA"/>
</dbReference>
<evidence type="ECO:0000313" key="3">
    <source>
        <dbReference type="EMBL" id="TKB95935.1"/>
    </source>
</evidence>
<keyword evidence="1" id="KW-0732">Signal</keyword>
<evidence type="ECO:0000256" key="1">
    <source>
        <dbReference type="SAM" id="SignalP"/>
    </source>
</evidence>
<sequence>MTKNLKMGLIAFICLGSSFAANAQKTIKEGSITYSVVYDLPPDQQAMVAMLPTEYKVSFKGDMSIFKMDMGMFATQVVYNDATKESLSLTDVPMQNKKVAVKMNKEQGEKMQEMQYGEKDLEVKATTETKLIAGYNCTKYTINDKISNELSEVWATTDLKVPANSLTSTFKGIVGVPVQFSTNARGLKSKMTLKEVKEETVAEINMTVPSDYETLTFDELMKQMGG</sequence>
<feature type="signal peptide" evidence="1">
    <location>
        <begin position="1"/>
        <end position="23"/>
    </location>
</feature>
<keyword evidence="4" id="KW-1185">Reference proteome</keyword>
<dbReference type="OrthoDB" id="1467107at2"/>
<protein>
    <submittedName>
        <fullName evidence="3">DUF4412 domain-containing protein</fullName>
    </submittedName>
</protein>
<dbReference type="Pfam" id="PF14371">
    <property type="entry name" value="DUF4412"/>
    <property type="match status" value="1"/>
</dbReference>
<name>A0A4U1BTP2_9SPHI</name>
<accession>A0A4U1BTP2</accession>